<evidence type="ECO:0000256" key="9">
    <source>
        <dbReference type="SAM" id="MobiDB-lite"/>
    </source>
</evidence>
<evidence type="ECO:0000256" key="5">
    <source>
        <dbReference type="ARBA" id="ARBA00022801"/>
    </source>
</evidence>
<gene>
    <name evidence="10" type="ORF">DEM34_16975</name>
</gene>
<dbReference type="PIRSF" id="PIRSF005902">
    <property type="entry name" value="DNase_TatD"/>
    <property type="match status" value="1"/>
</dbReference>
<keyword evidence="7" id="KW-0460">Magnesium</keyword>
<feature type="binding site" evidence="8">
    <location>
        <position position="196"/>
    </location>
    <ligand>
        <name>a divalent metal cation</name>
        <dbReference type="ChEBI" id="CHEBI:60240"/>
        <label>2</label>
    </ligand>
</feature>
<organism evidence="10 11">
    <name type="scientific">Sediminicurvatus halobius</name>
    <dbReference type="NCBI Taxonomy" id="2182432"/>
    <lineage>
        <taxon>Bacteria</taxon>
        <taxon>Pseudomonadati</taxon>
        <taxon>Pseudomonadota</taxon>
        <taxon>Gammaproteobacteria</taxon>
        <taxon>Chromatiales</taxon>
        <taxon>Ectothiorhodospiraceae</taxon>
        <taxon>Sediminicurvatus</taxon>
    </lineage>
</organism>
<dbReference type="OrthoDB" id="9810005at2"/>
<dbReference type="Pfam" id="PF01026">
    <property type="entry name" value="TatD_DNase"/>
    <property type="match status" value="1"/>
</dbReference>
<dbReference type="InterPro" id="IPR001130">
    <property type="entry name" value="TatD-like"/>
</dbReference>
<dbReference type="GO" id="GO:0005829">
    <property type="term" value="C:cytosol"/>
    <property type="evidence" value="ECO:0007669"/>
    <property type="project" value="TreeGrafter"/>
</dbReference>
<keyword evidence="5 10" id="KW-0378">Hydrolase</keyword>
<dbReference type="EMBL" id="QFFI01000038">
    <property type="protein sequence ID" value="PWG61350.1"/>
    <property type="molecule type" value="Genomic_DNA"/>
</dbReference>
<evidence type="ECO:0000256" key="2">
    <source>
        <dbReference type="ARBA" id="ARBA00022490"/>
    </source>
</evidence>
<protein>
    <submittedName>
        <fullName evidence="10">Hydrolase TatD</fullName>
    </submittedName>
</protein>
<accession>A0A2U2MWW8</accession>
<evidence type="ECO:0000256" key="7">
    <source>
        <dbReference type="ARBA" id="ARBA00022842"/>
    </source>
</evidence>
<feature type="region of interest" description="Disordered" evidence="9">
    <location>
        <begin position="1"/>
        <end position="24"/>
    </location>
</feature>
<keyword evidence="11" id="KW-1185">Reference proteome</keyword>
<dbReference type="PANTHER" id="PTHR46124">
    <property type="entry name" value="D-AMINOACYL-TRNA DEACYLASE"/>
    <property type="match status" value="1"/>
</dbReference>
<keyword evidence="6" id="KW-0269">Exonuclease</keyword>
<feature type="binding site" evidence="8">
    <location>
        <position position="171"/>
    </location>
    <ligand>
        <name>a divalent metal cation</name>
        <dbReference type="ChEBI" id="CHEBI:60240"/>
        <label>2</label>
    </ligand>
</feature>
<feature type="binding site" evidence="8">
    <location>
        <position position="135"/>
    </location>
    <ligand>
        <name>a divalent metal cation</name>
        <dbReference type="ChEBI" id="CHEBI:60240"/>
        <label>1</label>
    </ligand>
</feature>
<keyword evidence="4 8" id="KW-0479">Metal-binding</keyword>
<dbReference type="GO" id="GO:0004527">
    <property type="term" value="F:exonuclease activity"/>
    <property type="evidence" value="ECO:0007669"/>
    <property type="project" value="UniProtKB-KW"/>
</dbReference>
<evidence type="ECO:0000313" key="11">
    <source>
        <dbReference type="Proteomes" id="UP000245474"/>
    </source>
</evidence>
<dbReference type="Proteomes" id="UP000245474">
    <property type="component" value="Unassembled WGS sequence"/>
</dbReference>
<comment type="caution">
    <text evidence="10">The sequence shown here is derived from an EMBL/GenBank/DDBJ whole genome shotgun (WGS) entry which is preliminary data.</text>
</comment>
<dbReference type="SUPFAM" id="SSF51556">
    <property type="entry name" value="Metallo-dependent hydrolases"/>
    <property type="match status" value="1"/>
</dbReference>
<feature type="compositionally biased region" description="Low complexity" evidence="9">
    <location>
        <begin position="1"/>
        <end position="13"/>
    </location>
</feature>
<evidence type="ECO:0000256" key="4">
    <source>
        <dbReference type="ARBA" id="ARBA00022723"/>
    </source>
</evidence>
<evidence type="ECO:0000313" key="10">
    <source>
        <dbReference type="EMBL" id="PWG61350.1"/>
    </source>
</evidence>
<dbReference type="InterPro" id="IPR018228">
    <property type="entry name" value="DNase_TatD-rel_CS"/>
</dbReference>
<reference evidence="10 11" key="1">
    <citation type="submission" date="2018-05" db="EMBL/GenBank/DDBJ databases">
        <title>Spiribacter halobius sp. nov., a moderately halophilic bacterium isolated from marine solar saltern.</title>
        <authorList>
            <person name="Zheng W.-S."/>
            <person name="Lu D.-C."/>
            <person name="Du Z.-J."/>
        </authorList>
    </citation>
    <scope>NUCLEOTIDE SEQUENCE [LARGE SCALE GENOMIC DNA]</scope>
    <source>
        <strain evidence="10 11">E85</strain>
    </source>
</reference>
<keyword evidence="2" id="KW-0963">Cytoplasm</keyword>
<evidence type="ECO:0000256" key="3">
    <source>
        <dbReference type="ARBA" id="ARBA00022722"/>
    </source>
</evidence>
<dbReference type="PANTHER" id="PTHR46124:SF2">
    <property type="entry name" value="D-AMINOACYL-TRNA DEACYLASE"/>
    <property type="match status" value="1"/>
</dbReference>
<name>A0A2U2MWW8_9GAMM</name>
<dbReference type="GO" id="GO:0046872">
    <property type="term" value="F:metal ion binding"/>
    <property type="evidence" value="ECO:0007669"/>
    <property type="project" value="UniProtKB-KW"/>
</dbReference>
<feature type="binding site" evidence="8">
    <location>
        <position position="247"/>
    </location>
    <ligand>
        <name>a divalent metal cation</name>
        <dbReference type="ChEBI" id="CHEBI:60240"/>
        <label>1</label>
    </ligand>
</feature>
<comment type="similarity">
    <text evidence="1">Belongs to the metallo-dependent hydrolases superfamily. TatD-type hydrolase family.</text>
</comment>
<sequence>MAPSSASDSPIAAEYRRPTKPPAAPATLTAVTTYGGDSVPASELIDIGVNLTHKRFHRDRDAVIQRAADAGVTRMVLTGVDAPGSQAALELAQLHPGRMTATAGVHPHHAADWDGDTEAALRRLLAAPQAVAVGETGLDFFRDFSPRPAQEAAFEAQLDLAAETGRPVFLHQRDAAERFLAILRAHRQRLCGAVLHCFTGDQTLLHACLDLDLHIGVTGWVCDERRGGALRECVADIPADRLMIETDAPFLLPRDLEPRPRDGRNEPAFLPHILRAVAALRDETPAALAETTRTTAERFFGLAG</sequence>
<dbReference type="InterPro" id="IPR032466">
    <property type="entry name" value="Metal_Hydrolase"/>
</dbReference>
<evidence type="ECO:0000256" key="1">
    <source>
        <dbReference type="ARBA" id="ARBA00009275"/>
    </source>
</evidence>
<evidence type="ECO:0000256" key="8">
    <source>
        <dbReference type="PIRSR" id="PIRSR005902-1"/>
    </source>
</evidence>
<evidence type="ECO:0000256" key="6">
    <source>
        <dbReference type="ARBA" id="ARBA00022839"/>
    </source>
</evidence>
<keyword evidence="3" id="KW-0540">Nuclease</keyword>
<dbReference type="Gene3D" id="3.20.20.140">
    <property type="entry name" value="Metal-dependent hydrolases"/>
    <property type="match status" value="1"/>
</dbReference>
<dbReference type="AlphaFoldDB" id="A0A2U2MWW8"/>
<dbReference type="PROSITE" id="PS01090">
    <property type="entry name" value="TATD_2"/>
    <property type="match status" value="1"/>
</dbReference>
<proteinExistence type="inferred from homology"/>
<dbReference type="FunFam" id="3.20.20.140:FF:000018">
    <property type="entry name" value="3'-5' ssDNA/RNA exonuclease TatD"/>
    <property type="match status" value="1"/>
</dbReference>
<dbReference type="CDD" id="cd01310">
    <property type="entry name" value="TatD_DNAse"/>
    <property type="match status" value="1"/>
</dbReference>